<evidence type="ECO:0000256" key="1">
    <source>
        <dbReference type="SAM" id="MobiDB-lite"/>
    </source>
</evidence>
<keyword evidence="2" id="KW-0812">Transmembrane</keyword>
<feature type="transmembrane region" description="Helical" evidence="2">
    <location>
        <begin position="171"/>
        <end position="194"/>
    </location>
</feature>
<dbReference type="EMBL" id="QTUA01000001">
    <property type="protein sequence ID" value="REF31634.1"/>
    <property type="molecule type" value="Genomic_DNA"/>
</dbReference>
<dbReference type="RefSeq" id="WP_147301396.1">
    <property type="nucleotide sequence ID" value="NZ_QTUA01000001.1"/>
</dbReference>
<dbReference type="AlphaFoldDB" id="A0A3D9V092"/>
<organism evidence="3 4">
    <name type="scientific">Calidifontibacter indicus</name>
    <dbReference type="NCBI Taxonomy" id="419650"/>
    <lineage>
        <taxon>Bacteria</taxon>
        <taxon>Bacillati</taxon>
        <taxon>Actinomycetota</taxon>
        <taxon>Actinomycetes</taxon>
        <taxon>Micrococcales</taxon>
        <taxon>Dermacoccaceae</taxon>
        <taxon>Calidifontibacter</taxon>
    </lineage>
</organism>
<feature type="region of interest" description="Disordered" evidence="1">
    <location>
        <begin position="200"/>
        <end position="271"/>
    </location>
</feature>
<evidence type="ECO:0000256" key="2">
    <source>
        <dbReference type="SAM" id="Phobius"/>
    </source>
</evidence>
<gene>
    <name evidence="3" type="ORF">DFJ65_2706</name>
</gene>
<feature type="compositionally biased region" description="Basic and acidic residues" evidence="1">
    <location>
        <begin position="211"/>
        <end position="222"/>
    </location>
</feature>
<reference evidence="3 4" key="1">
    <citation type="submission" date="2018-08" db="EMBL/GenBank/DDBJ databases">
        <title>Sequencing the genomes of 1000 actinobacteria strains.</title>
        <authorList>
            <person name="Klenk H.-P."/>
        </authorList>
    </citation>
    <scope>NUCLEOTIDE SEQUENCE [LARGE SCALE GENOMIC DNA]</scope>
    <source>
        <strain evidence="3 4">DSM 22967</strain>
    </source>
</reference>
<evidence type="ECO:0000313" key="4">
    <source>
        <dbReference type="Proteomes" id="UP000256253"/>
    </source>
</evidence>
<name>A0A3D9V092_9MICO</name>
<keyword evidence="2" id="KW-0472">Membrane</keyword>
<keyword evidence="2" id="KW-1133">Transmembrane helix</keyword>
<evidence type="ECO:0000313" key="3">
    <source>
        <dbReference type="EMBL" id="REF31634.1"/>
    </source>
</evidence>
<proteinExistence type="predicted"/>
<dbReference type="Proteomes" id="UP000256253">
    <property type="component" value="Unassembled WGS sequence"/>
</dbReference>
<evidence type="ECO:0008006" key="5">
    <source>
        <dbReference type="Google" id="ProtNLM"/>
    </source>
</evidence>
<accession>A0A3D9V092</accession>
<sequence length="271" mass="28737">MVVDVVRALVRRWYIFLLGLAITVGLVFGAQAASPPKYEVHGSVLMLPSKVAVGKGGNPLLQLDGLEQPASIVVAYFVSTPAHEAVAKISPTAQFTVRRDDTIIGPVIAVSVEDASPEAAIAVLKHLVAELPKQLKLLQRQVQARSDSYMWSTTLGVDAVAKKNISATRRLMVVAFILGVIGTIMATLAADTFLQGRKERRAGKGPADPGPDDHEPIDRLPDADSTLGNSPEGVGDSSAVRSTSSRRTRRGGARQVDDERTVGEQVVAGSS</sequence>
<dbReference type="OrthoDB" id="3695950at2"/>
<keyword evidence="4" id="KW-1185">Reference proteome</keyword>
<protein>
    <recommendedName>
        <fullName evidence="5">Capsular polysaccharide biosynthesis protein</fullName>
    </recommendedName>
</protein>
<comment type="caution">
    <text evidence="3">The sequence shown here is derived from an EMBL/GenBank/DDBJ whole genome shotgun (WGS) entry which is preliminary data.</text>
</comment>